<keyword evidence="2" id="KW-0131">Cell cycle</keyword>
<evidence type="ECO:0000313" key="5">
    <source>
        <dbReference type="Proteomes" id="UP000015101"/>
    </source>
</evidence>
<dbReference type="KEGG" id="hro:HELRODRAFT_81460"/>
<dbReference type="GeneID" id="20215942"/>
<sequence length="210" mass="24286">MFWKSIYLPSKITALLEKEDVTLEELLKEDDIIDECKSCNTQLIDIIVKEENLKKIVDMMVSRPDDELSEKEKYRNAHVACEILTSDLTRITEALSENEACLEKIYSFFRQEPPLNPLQSSFFSKTMGLLITHESRKTLSFLKSKDDFVDLLMRNLNISAISDLLLRLITCIETIEVRNECFQWLSEQKIVERLLALVDASQSNEVCANQ</sequence>
<reference evidence="3 5" key="2">
    <citation type="journal article" date="2013" name="Nature">
        <title>Insights into bilaterian evolution from three spiralian genomes.</title>
        <authorList>
            <person name="Simakov O."/>
            <person name="Marletaz F."/>
            <person name="Cho S.J."/>
            <person name="Edsinger-Gonzales E."/>
            <person name="Havlak P."/>
            <person name="Hellsten U."/>
            <person name="Kuo D.H."/>
            <person name="Larsson T."/>
            <person name="Lv J."/>
            <person name="Arendt D."/>
            <person name="Savage R."/>
            <person name="Osoegawa K."/>
            <person name="de Jong P."/>
            <person name="Grimwood J."/>
            <person name="Chapman J.A."/>
            <person name="Shapiro H."/>
            <person name="Aerts A."/>
            <person name="Otillar R.P."/>
            <person name="Terry A.Y."/>
            <person name="Boore J.L."/>
            <person name="Grigoriev I.V."/>
            <person name="Lindberg D.R."/>
            <person name="Seaver E.C."/>
            <person name="Weisblat D.A."/>
            <person name="Putnam N.H."/>
            <person name="Rokhsar D.S."/>
        </authorList>
    </citation>
    <scope>NUCLEOTIDE SEQUENCE</scope>
</reference>
<evidence type="ECO:0000256" key="2">
    <source>
        <dbReference type="ARBA" id="ARBA00023306"/>
    </source>
</evidence>
<dbReference type="PANTHER" id="PTHR12634">
    <property type="entry name" value="SIT4 YEAST -ASSOCIATING PROTEIN-RELATED"/>
    <property type="match status" value="1"/>
</dbReference>
<dbReference type="InterPro" id="IPR007587">
    <property type="entry name" value="SAPS"/>
</dbReference>
<proteinExistence type="inferred from homology"/>
<dbReference type="HOGENOM" id="CLU_099600_0_0_1"/>
<evidence type="ECO:0008006" key="6">
    <source>
        <dbReference type="Google" id="ProtNLM"/>
    </source>
</evidence>
<dbReference type="OrthoDB" id="295029at2759"/>
<dbReference type="PANTHER" id="PTHR12634:SF8">
    <property type="entry name" value="FIERY MOUNTAIN, ISOFORM D"/>
    <property type="match status" value="1"/>
</dbReference>
<evidence type="ECO:0000313" key="4">
    <source>
        <dbReference type="EnsemblMetazoa" id="HelroP81460"/>
    </source>
</evidence>
<dbReference type="EnsemblMetazoa" id="HelroT81460">
    <property type="protein sequence ID" value="HelroP81460"/>
    <property type="gene ID" value="HelroG81460"/>
</dbReference>
<keyword evidence="5" id="KW-1185">Reference proteome</keyword>
<accession>T1G4E4</accession>
<dbReference type="OMA" id="NEVCANQ"/>
<dbReference type="CTD" id="20215942"/>
<dbReference type="EMBL" id="AMQM01004947">
    <property type="status" value="NOT_ANNOTATED_CDS"/>
    <property type="molecule type" value="Genomic_DNA"/>
</dbReference>
<protein>
    <recommendedName>
        <fullName evidence="6">Serine/threonine-protein phosphatase 4 regulatory subunit 3-like central domain-containing protein</fullName>
    </recommendedName>
</protein>
<gene>
    <name evidence="4" type="primary">20215942</name>
    <name evidence="3" type="ORF">HELRODRAFT_81460</name>
</gene>
<reference evidence="5" key="1">
    <citation type="submission" date="2012-12" db="EMBL/GenBank/DDBJ databases">
        <authorList>
            <person name="Hellsten U."/>
            <person name="Grimwood J."/>
            <person name="Chapman J.A."/>
            <person name="Shapiro H."/>
            <person name="Aerts A."/>
            <person name="Otillar R.P."/>
            <person name="Terry A.Y."/>
            <person name="Boore J.L."/>
            <person name="Simakov O."/>
            <person name="Marletaz F."/>
            <person name="Cho S.-J."/>
            <person name="Edsinger-Gonzales E."/>
            <person name="Havlak P."/>
            <person name="Kuo D.-H."/>
            <person name="Larsson T."/>
            <person name="Lv J."/>
            <person name="Arendt D."/>
            <person name="Savage R."/>
            <person name="Osoegawa K."/>
            <person name="de Jong P."/>
            <person name="Lindberg D.R."/>
            <person name="Seaver E.C."/>
            <person name="Weisblat D.A."/>
            <person name="Putnam N.H."/>
            <person name="Grigoriev I.V."/>
            <person name="Rokhsar D.S."/>
        </authorList>
    </citation>
    <scope>NUCLEOTIDE SEQUENCE</scope>
</reference>
<dbReference type="eggNOG" id="KOG2073">
    <property type="taxonomic scope" value="Eukaryota"/>
</dbReference>
<evidence type="ECO:0000256" key="1">
    <source>
        <dbReference type="ARBA" id="ARBA00006180"/>
    </source>
</evidence>
<dbReference type="Pfam" id="PF04499">
    <property type="entry name" value="SAPS"/>
    <property type="match status" value="1"/>
</dbReference>
<name>T1G4E4_HELRO</name>
<comment type="similarity">
    <text evidence="1">Belongs to the SAPS family.</text>
</comment>
<dbReference type="STRING" id="6412.T1G4E4"/>
<dbReference type="Proteomes" id="UP000015101">
    <property type="component" value="Unassembled WGS sequence"/>
</dbReference>
<dbReference type="EMBL" id="KB096743">
    <property type="protein sequence ID" value="ESO01568.1"/>
    <property type="molecule type" value="Genomic_DNA"/>
</dbReference>
<dbReference type="AlphaFoldDB" id="T1G4E4"/>
<dbReference type="InParanoid" id="T1G4E4"/>
<dbReference type="GO" id="GO:0019903">
    <property type="term" value="F:protein phosphatase binding"/>
    <property type="evidence" value="ECO:0007669"/>
    <property type="project" value="InterPro"/>
</dbReference>
<dbReference type="RefSeq" id="XP_009020222.1">
    <property type="nucleotide sequence ID" value="XM_009021974.1"/>
</dbReference>
<evidence type="ECO:0000313" key="3">
    <source>
        <dbReference type="EMBL" id="ESO01568.1"/>
    </source>
</evidence>
<reference evidence="4" key="3">
    <citation type="submission" date="2015-06" db="UniProtKB">
        <authorList>
            <consortium name="EnsemblMetazoa"/>
        </authorList>
    </citation>
    <scope>IDENTIFICATION</scope>
</reference>
<organism evidence="4 5">
    <name type="scientific">Helobdella robusta</name>
    <name type="common">Californian leech</name>
    <dbReference type="NCBI Taxonomy" id="6412"/>
    <lineage>
        <taxon>Eukaryota</taxon>
        <taxon>Metazoa</taxon>
        <taxon>Spiralia</taxon>
        <taxon>Lophotrochozoa</taxon>
        <taxon>Annelida</taxon>
        <taxon>Clitellata</taxon>
        <taxon>Hirudinea</taxon>
        <taxon>Rhynchobdellida</taxon>
        <taxon>Glossiphoniidae</taxon>
        <taxon>Helobdella</taxon>
    </lineage>
</organism>